<dbReference type="NCBIfam" id="NF037970">
    <property type="entry name" value="vanZ_1"/>
    <property type="match status" value="1"/>
</dbReference>
<protein>
    <recommendedName>
        <fullName evidence="3">VanZ-like domain-containing protein</fullName>
    </recommendedName>
</protein>
<dbReference type="EMBL" id="UINC01018310">
    <property type="protein sequence ID" value="SVA76804.1"/>
    <property type="molecule type" value="Genomic_DNA"/>
</dbReference>
<organism evidence="2">
    <name type="scientific">marine metagenome</name>
    <dbReference type="NCBI Taxonomy" id="408172"/>
    <lineage>
        <taxon>unclassified sequences</taxon>
        <taxon>metagenomes</taxon>
        <taxon>ecological metagenomes</taxon>
    </lineage>
</organism>
<keyword evidence="1" id="KW-0812">Transmembrane</keyword>
<proteinExistence type="predicted"/>
<evidence type="ECO:0000256" key="1">
    <source>
        <dbReference type="SAM" id="Phobius"/>
    </source>
</evidence>
<dbReference type="AlphaFoldDB" id="A0A381YIF3"/>
<gene>
    <name evidence="2" type="ORF">METZ01_LOCUS129658</name>
</gene>
<sequence>MLFAGFDEYWQSFIPGRLSSQFDMLADISGIVFGSVLTVWISRKND</sequence>
<name>A0A381YIF3_9ZZZZ</name>
<keyword evidence="1" id="KW-0472">Membrane</keyword>
<evidence type="ECO:0000313" key="2">
    <source>
        <dbReference type="EMBL" id="SVA76804.1"/>
    </source>
</evidence>
<reference evidence="2" key="1">
    <citation type="submission" date="2018-05" db="EMBL/GenBank/DDBJ databases">
        <authorList>
            <person name="Lanie J.A."/>
            <person name="Ng W.-L."/>
            <person name="Kazmierczak K.M."/>
            <person name="Andrzejewski T.M."/>
            <person name="Davidsen T.M."/>
            <person name="Wayne K.J."/>
            <person name="Tettelin H."/>
            <person name="Glass J.I."/>
            <person name="Rusch D."/>
            <person name="Podicherti R."/>
            <person name="Tsui H.-C.T."/>
            <person name="Winkler M.E."/>
        </authorList>
    </citation>
    <scope>NUCLEOTIDE SEQUENCE</scope>
</reference>
<accession>A0A381YIF3</accession>
<keyword evidence="1" id="KW-1133">Transmembrane helix</keyword>
<evidence type="ECO:0008006" key="3">
    <source>
        <dbReference type="Google" id="ProtNLM"/>
    </source>
</evidence>
<feature type="transmembrane region" description="Helical" evidence="1">
    <location>
        <begin position="24"/>
        <end position="42"/>
    </location>
</feature>